<dbReference type="PANTHER" id="PTHR23501:SF39">
    <property type="entry name" value="MULTIDRUG TRANSPORTER, PUTATIVE (AFU_ORTHOLOGUE AFUA_1G05010)-RELATED"/>
    <property type="match status" value="1"/>
</dbReference>
<keyword evidence="8" id="KW-1185">Reference proteome</keyword>
<feature type="transmembrane region" description="Helical" evidence="5">
    <location>
        <begin position="38"/>
        <end position="57"/>
    </location>
</feature>
<dbReference type="PANTHER" id="PTHR23501">
    <property type="entry name" value="MAJOR FACILITATOR SUPERFAMILY"/>
    <property type="match status" value="1"/>
</dbReference>
<name>A0A4Y9ZGN1_9AGAM</name>
<keyword evidence="4 5" id="KW-0472">Membrane</keyword>
<feature type="transmembrane region" description="Helical" evidence="5">
    <location>
        <begin position="128"/>
        <end position="150"/>
    </location>
</feature>
<evidence type="ECO:0000313" key="8">
    <source>
        <dbReference type="Proteomes" id="UP000298327"/>
    </source>
</evidence>
<sequence>MSSCRKPIGEEYSAPNSTLMVDGSLDVEKQDNSSQSGLLWKVILMGGLIIPVFLETLDYTVVATAQPHIAIGPPKIGTIYLLTSTVFLPLFASISDVYGRYVALQLSLFLFLVGSAICTAAQNFVALLAGRGISGIGAAGMTVVVRVILADSNSLNDNNWQSTILSLLYTVGYVVGPVLGGVLTSASFRWVFAINLPCTVIDMLLAFFLLRSHLRKGGKGTRKQSPFSSSEPSFMDKVLRLDWIGSISFIGCLLWEYILEREQTSPTPSGSRILWAEPILPLDIFRSFDVCAVQAGSFVSGMVMLVLFYFVSIFMTIVNGLSATSAGAQLLYLAPGMGGGTYIAITMVKRLRQPKYPIVLGGVLMAVSLGLVSMALNVNNKGQVNGFMAMAGIGIDRVAAVISLTLFFRSFGGTVGLAQCAAVMNGAKVATYVTSLVQSGAVSAEQASALALSSDSSSLSSVPGISALSPQLQEFVKNAFRNGVRWSFISLIPWAVVAVILTVFLSNIPDTDSQEQKEYRSRSRGV</sequence>
<feature type="transmembrane region" description="Helical" evidence="5">
    <location>
        <begin position="330"/>
        <end position="349"/>
    </location>
</feature>
<dbReference type="STRING" id="205917.A0A4Y9ZGN1"/>
<evidence type="ECO:0000313" key="7">
    <source>
        <dbReference type="EMBL" id="TFY72948.1"/>
    </source>
</evidence>
<feature type="transmembrane region" description="Helical" evidence="5">
    <location>
        <begin position="162"/>
        <end position="184"/>
    </location>
</feature>
<evidence type="ECO:0000256" key="2">
    <source>
        <dbReference type="ARBA" id="ARBA00022692"/>
    </source>
</evidence>
<gene>
    <name evidence="7" type="ORF">EVG20_g67</name>
</gene>
<evidence type="ECO:0000256" key="1">
    <source>
        <dbReference type="ARBA" id="ARBA00004141"/>
    </source>
</evidence>
<evidence type="ECO:0000256" key="5">
    <source>
        <dbReference type="SAM" id="Phobius"/>
    </source>
</evidence>
<comment type="subcellular location">
    <subcellularLocation>
        <location evidence="1">Membrane</location>
        <topology evidence="1">Multi-pass membrane protein</topology>
    </subcellularLocation>
</comment>
<keyword evidence="2 5" id="KW-0812">Transmembrane</keyword>
<feature type="transmembrane region" description="Helical" evidence="5">
    <location>
        <begin position="295"/>
        <end position="318"/>
    </location>
</feature>
<dbReference type="Proteomes" id="UP000298327">
    <property type="component" value="Unassembled WGS sequence"/>
</dbReference>
<proteinExistence type="predicted"/>
<feature type="transmembrane region" description="Helical" evidence="5">
    <location>
        <begin position="356"/>
        <end position="376"/>
    </location>
</feature>
<dbReference type="Pfam" id="PF07690">
    <property type="entry name" value="MFS_1"/>
    <property type="match status" value="1"/>
</dbReference>
<feature type="transmembrane region" description="Helical" evidence="5">
    <location>
        <begin position="101"/>
        <end position="122"/>
    </location>
</feature>
<comment type="caution">
    <text evidence="7">The sequence shown here is derived from an EMBL/GenBank/DDBJ whole genome shotgun (WGS) entry which is preliminary data.</text>
</comment>
<dbReference type="SUPFAM" id="SSF103473">
    <property type="entry name" value="MFS general substrate transporter"/>
    <property type="match status" value="1"/>
</dbReference>
<reference evidence="7 8" key="1">
    <citation type="submission" date="2019-02" db="EMBL/GenBank/DDBJ databases">
        <title>Genome sequencing of the rare red list fungi Dentipellis fragilis.</title>
        <authorList>
            <person name="Buettner E."/>
            <person name="Kellner H."/>
        </authorList>
    </citation>
    <scope>NUCLEOTIDE SEQUENCE [LARGE SCALE GENOMIC DNA]</scope>
    <source>
        <strain evidence="7 8">DSM 105465</strain>
    </source>
</reference>
<feature type="transmembrane region" description="Helical" evidence="5">
    <location>
        <begin position="486"/>
        <end position="505"/>
    </location>
</feature>
<dbReference type="EMBL" id="SEOQ01000002">
    <property type="protein sequence ID" value="TFY72948.1"/>
    <property type="molecule type" value="Genomic_DNA"/>
</dbReference>
<feature type="transmembrane region" description="Helical" evidence="5">
    <location>
        <begin position="388"/>
        <end position="408"/>
    </location>
</feature>
<feature type="domain" description="Major facilitator superfamily (MFS) profile" evidence="6">
    <location>
        <begin position="1"/>
        <end position="510"/>
    </location>
</feature>
<dbReference type="InterPro" id="IPR011701">
    <property type="entry name" value="MFS"/>
</dbReference>
<keyword evidence="3 5" id="KW-1133">Transmembrane helix</keyword>
<evidence type="ECO:0000259" key="6">
    <source>
        <dbReference type="PROSITE" id="PS50850"/>
    </source>
</evidence>
<feature type="transmembrane region" description="Helical" evidence="5">
    <location>
        <begin position="190"/>
        <end position="210"/>
    </location>
</feature>
<evidence type="ECO:0000256" key="3">
    <source>
        <dbReference type="ARBA" id="ARBA00022989"/>
    </source>
</evidence>
<organism evidence="7 8">
    <name type="scientific">Dentipellis fragilis</name>
    <dbReference type="NCBI Taxonomy" id="205917"/>
    <lineage>
        <taxon>Eukaryota</taxon>
        <taxon>Fungi</taxon>
        <taxon>Dikarya</taxon>
        <taxon>Basidiomycota</taxon>
        <taxon>Agaricomycotina</taxon>
        <taxon>Agaricomycetes</taxon>
        <taxon>Russulales</taxon>
        <taxon>Hericiaceae</taxon>
        <taxon>Dentipellis</taxon>
    </lineage>
</organism>
<dbReference type="InterPro" id="IPR020846">
    <property type="entry name" value="MFS_dom"/>
</dbReference>
<dbReference type="GO" id="GO:0022857">
    <property type="term" value="F:transmembrane transporter activity"/>
    <property type="evidence" value="ECO:0007669"/>
    <property type="project" value="InterPro"/>
</dbReference>
<dbReference type="AlphaFoldDB" id="A0A4Y9ZGN1"/>
<protein>
    <recommendedName>
        <fullName evidence="6">Major facilitator superfamily (MFS) profile domain-containing protein</fullName>
    </recommendedName>
</protein>
<dbReference type="PROSITE" id="PS50850">
    <property type="entry name" value="MFS"/>
    <property type="match status" value="1"/>
</dbReference>
<dbReference type="InterPro" id="IPR036259">
    <property type="entry name" value="MFS_trans_sf"/>
</dbReference>
<dbReference type="OrthoDB" id="6770063at2759"/>
<accession>A0A4Y9ZGN1</accession>
<evidence type="ECO:0000256" key="4">
    <source>
        <dbReference type="ARBA" id="ARBA00023136"/>
    </source>
</evidence>
<feature type="transmembrane region" description="Helical" evidence="5">
    <location>
        <begin position="77"/>
        <end position="94"/>
    </location>
</feature>
<dbReference type="GO" id="GO:0005886">
    <property type="term" value="C:plasma membrane"/>
    <property type="evidence" value="ECO:0007669"/>
    <property type="project" value="TreeGrafter"/>
</dbReference>
<dbReference type="Gene3D" id="1.20.1250.20">
    <property type="entry name" value="MFS general substrate transporter like domains"/>
    <property type="match status" value="1"/>
</dbReference>